<evidence type="ECO:0000313" key="1">
    <source>
        <dbReference type="EMBL" id="SHH06218.1"/>
    </source>
</evidence>
<dbReference type="AlphaFoldDB" id="A0A1M5PWK9"/>
<gene>
    <name evidence="1" type="ORF">SAMN05216361_3638</name>
</gene>
<dbReference type="GO" id="GO:0005737">
    <property type="term" value="C:cytoplasm"/>
    <property type="evidence" value="ECO:0007669"/>
    <property type="project" value="InterPro"/>
</dbReference>
<dbReference type="STRING" id="634436.SAMN05216361_3638"/>
<sequence>MLLVLDQHLDLDELSGLLDGQSDTTTLVCCSDGVYLAHHIAQQWPHITCFALTADCESRGIDAPQTLSHSEWVALSFQHKQWISLAP</sequence>
<dbReference type="InterPro" id="IPR007215">
    <property type="entry name" value="Sulphur_relay_TusB/DsrH"/>
</dbReference>
<dbReference type="Proteomes" id="UP000184520">
    <property type="component" value="Unassembled WGS sequence"/>
</dbReference>
<accession>A0A1M5PWK9</accession>
<proteinExistence type="predicted"/>
<dbReference type="OrthoDB" id="6292594at2"/>
<name>A0A1M5PWK9_9ALTE</name>
<evidence type="ECO:0000313" key="2">
    <source>
        <dbReference type="Proteomes" id="UP000184520"/>
    </source>
</evidence>
<dbReference type="Gene3D" id="3.40.1260.10">
    <property type="entry name" value="DsrEFH-like"/>
    <property type="match status" value="1"/>
</dbReference>
<organism evidence="1 2">
    <name type="scientific">Marisediminitalea aggregata</name>
    <dbReference type="NCBI Taxonomy" id="634436"/>
    <lineage>
        <taxon>Bacteria</taxon>
        <taxon>Pseudomonadati</taxon>
        <taxon>Pseudomonadota</taxon>
        <taxon>Gammaproteobacteria</taxon>
        <taxon>Alteromonadales</taxon>
        <taxon>Alteromonadaceae</taxon>
        <taxon>Marisediminitalea</taxon>
    </lineage>
</organism>
<dbReference type="SUPFAM" id="SSF75169">
    <property type="entry name" value="DsrEFH-like"/>
    <property type="match status" value="1"/>
</dbReference>
<dbReference type="RefSeq" id="WP_073324596.1">
    <property type="nucleotide sequence ID" value="NZ_FQWD01000006.1"/>
</dbReference>
<reference evidence="2" key="1">
    <citation type="submission" date="2016-11" db="EMBL/GenBank/DDBJ databases">
        <authorList>
            <person name="Varghese N."/>
            <person name="Submissions S."/>
        </authorList>
    </citation>
    <scope>NUCLEOTIDE SEQUENCE [LARGE SCALE GENOMIC DNA]</scope>
    <source>
        <strain evidence="2">CGMCC 1.8995</strain>
    </source>
</reference>
<protein>
    <submittedName>
        <fullName evidence="1">DsrH like protein</fullName>
    </submittedName>
</protein>
<dbReference type="Pfam" id="PF04077">
    <property type="entry name" value="DsrH"/>
    <property type="match status" value="1"/>
</dbReference>
<dbReference type="InterPro" id="IPR027396">
    <property type="entry name" value="DsrEFH-like"/>
</dbReference>
<dbReference type="GO" id="GO:0002143">
    <property type="term" value="P:tRNA wobble position uridine thiolation"/>
    <property type="evidence" value="ECO:0007669"/>
    <property type="project" value="InterPro"/>
</dbReference>
<dbReference type="EMBL" id="FQWD01000006">
    <property type="protein sequence ID" value="SHH06218.1"/>
    <property type="molecule type" value="Genomic_DNA"/>
</dbReference>
<keyword evidence="2" id="KW-1185">Reference proteome</keyword>